<keyword evidence="2" id="KW-1185">Reference proteome</keyword>
<dbReference type="KEGG" id="ptm:GSPATT00035030001"/>
<accession>A0C433</accession>
<dbReference type="HOGENOM" id="CLU_3225759_0_0_1"/>
<dbReference type="InParanoid" id="A0C433"/>
<gene>
    <name evidence="1" type="ORF">GSPATT00035030001</name>
</gene>
<name>A0C433_PARTE</name>
<reference evidence="1 2" key="1">
    <citation type="journal article" date="2006" name="Nature">
        <title>Global trends of whole-genome duplications revealed by the ciliate Paramecium tetraurelia.</title>
        <authorList>
            <consortium name="Genoscope"/>
            <person name="Aury J.-M."/>
            <person name="Jaillon O."/>
            <person name="Duret L."/>
            <person name="Noel B."/>
            <person name="Jubin C."/>
            <person name="Porcel B.M."/>
            <person name="Segurens B."/>
            <person name="Daubin V."/>
            <person name="Anthouard V."/>
            <person name="Aiach N."/>
            <person name="Arnaiz O."/>
            <person name="Billaut A."/>
            <person name="Beisson J."/>
            <person name="Blanc I."/>
            <person name="Bouhouche K."/>
            <person name="Camara F."/>
            <person name="Duharcourt S."/>
            <person name="Guigo R."/>
            <person name="Gogendeau D."/>
            <person name="Katinka M."/>
            <person name="Keller A.-M."/>
            <person name="Kissmehl R."/>
            <person name="Klotz C."/>
            <person name="Koll F."/>
            <person name="Le Moue A."/>
            <person name="Lepere C."/>
            <person name="Malinsky S."/>
            <person name="Nowacki M."/>
            <person name="Nowak J.K."/>
            <person name="Plattner H."/>
            <person name="Poulain J."/>
            <person name="Ruiz F."/>
            <person name="Serrano V."/>
            <person name="Zagulski M."/>
            <person name="Dessen P."/>
            <person name="Betermier M."/>
            <person name="Weissenbach J."/>
            <person name="Scarpelli C."/>
            <person name="Schachter V."/>
            <person name="Sperling L."/>
            <person name="Meyer E."/>
            <person name="Cohen J."/>
            <person name="Wincker P."/>
        </authorList>
    </citation>
    <scope>NUCLEOTIDE SEQUENCE [LARGE SCALE GENOMIC DNA]</scope>
    <source>
        <strain evidence="1 2">Stock d4-2</strain>
    </source>
</reference>
<dbReference type="RefSeq" id="XP_001432947.1">
    <property type="nucleotide sequence ID" value="XM_001432910.1"/>
</dbReference>
<dbReference type="Proteomes" id="UP000000600">
    <property type="component" value="Unassembled WGS sequence"/>
</dbReference>
<dbReference type="GeneID" id="5018732"/>
<proteinExistence type="predicted"/>
<dbReference type="AlphaFoldDB" id="A0C433"/>
<protein>
    <recommendedName>
        <fullName evidence="3">Protein kinase domain-containing protein</fullName>
    </recommendedName>
</protein>
<sequence length="44" mass="5256">MDQIQKYRISDIAVCVWAVKQQDKEEYRMEIEKLGDTGSYDKED</sequence>
<evidence type="ECO:0000313" key="2">
    <source>
        <dbReference type="Proteomes" id="UP000000600"/>
    </source>
</evidence>
<organism evidence="1 2">
    <name type="scientific">Paramecium tetraurelia</name>
    <dbReference type="NCBI Taxonomy" id="5888"/>
    <lineage>
        <taxon>Eukaryota</taxon>
        <taxon>Sar</taxon>
        <taxon>Alveolata</taxon>
        <taxon>Ciliophora</taxon>
        <taxon>Intramacronucleata</taxon>
        <taxon>Oligohymenophorea</taxon>
        <taxon>Peniculida</taxon>
        <taxon>Parameciidae</taxon>
        <taxon>Paramecium</taxon>
    </lineage>
</organism>
<dbReference type="EMBL" id="CT868039">
    <property type="protein sequence ID" value="CAK65550.1"/>
    <property type="molecule type" value="Genomic_DNA"/>
</dbReference>
<evidence type="ECO:0008006" key="3">
    <source>
        <dbReference type="Google" id="ProtNLM"/>
    </source>
</evidence>
<evidence type="ECO:0000313" key="1">
    <source>
        <dbReference type="EMBL" id="CAK65550.1"/>
    </source>
</evidence>